<evidence type="ECO:0000313" key="1">
    <source>
        <dbReference type="EMBL" id="MBA6153936.1"/>
    </source>
</evidence>
<comment type="caution">
    <text evidence="1">The sequence shown here is derived from an EMBL/GenBank/DDBJ whole genome shotgun (WGS) entry which is preliminary data.</text>
</comment>
<dbReference type="RefSeq" id="WP_182206222.1">
    <property type="nucleotide sequence ID" value="NZ_JACGLT010000012.1"/>
</dbReference>
<evidence type="ECO:0000313" key="2">
    <source>
        <dbReference type="Proteomes" id="UP000541857"/>
    </source>
</evidence>
<name>A0A7W2M7J3_9FLAO</name>
<dbReference type="AlphaFoldDB" id="A0A7W2M7J3"/>
<proteinExistence type="predicted"/>
<gene>
    <name evidence="1" type="ORF">H3Z82_14475</name>
</gene>
<sequence length="126" mass="14483">MLTNIMTRAYFDDYYTSYDLEYGATELIEEFYCMHYSGVAISNDQIERIVNEYCDNIPMLILCVYLLGIEDDPDLIKLAIPNMSIVFSLIQNTYNNLRTAQELSSYSFTSISAIEVLSVINKKAIE</sequence>
<organism evidence="1 2">
    <name type="scientific">Gelidibacter maritimus</name>
    <dbReference type="NCBI Taxonomy" id="2761487"/>
    <lineage>
        <taxon>Bacteria</taxon>
        <taxon>Pseudomonadati</taxon>
        <taxon>Bacteroidota</taxon>
        <taxon>Flavobacteriia</taxon>
        <taxon>Flavobacteriales</taxon>
        <taxon>Flavobacteriaceae</taxon>
        <taxon>Gelidibacter</taxon>
    </lineage>
</organism>
<dbReference type="Proteomes" id="UP000541857">
    <property type="component" value="Unassembled WGS sequence"/>
</dbReference>
<accession>A0A7W2M7J3</accession>
<dbReference type="EMBL" id="JACGLT010000012">
    <property type="protein sequence ID" value="MBA6153936.1"/>
    <property type="molecule type" value="Genomic_DNA"/>
</dbReference>
<keyword evidence="2" id="KW-1185">Reference proteome</keyword>
<reference evidence="1 2" key="1">
    <citation type="submission" date="2020-07" db="EMBL/GenBank/DDBJ databases">
        <title>Bacterium isolated from marine sediment.</title>
        <authorList>
            <person name="Shang D."/>
        </authorList>
    </citation>
    <scope>NUCLEOTIDE SEQUENCE [LARGE SCALE GENOMIC DNA]</scope>
    <source>
        <strain evidence="1 2">F6074</strain>
    </source>
</reference>
<protein>
    <submittedName>
        <fullName evidence="1">Uncharacterized protein</fullName>
    </submittedName>
</protein>